<reference evidence="1" key="1">
    <citation type="journal article" date="2012" name="Nat. Genet.">
        <title>Whole-genome sequence of Schistosoma haematobium.</title>
        <authorList>
            <person name="Young N.D."/>
            <person name="Jex A.R."/>
            <person name="Li B."/>
            <person name="Liu S."/>
            <person name="Yang L."/>
            <person name="Xiong Z."/>
            <person name="Li Y."/>
            <person name="Cantacessi C."/>
            <person name="Hall R.S."/>
            <person name="Xu X."/>
            <person name="Chen F."/>
            <person name="Wu X."/>
            <person name="Zerlotini A."/>
            <person name="Oliveira G."/>
            <person name="Hofmann A."/>
            <person name="Zhang G."/>
            <person name="Fang X."/>
            <person name="Kang Y."/>
            <person name="Campbell B.E."/>
            <person name="Loukas A."/>
            <person name="Ranganathan S."/>
            <person name="Rollinson D."/>
            <person name="Rinaldi G."/>
            <person name="Brindley P.J."/>
            <person name="Yang H."/>
            <person name="Wang J."/>
            <person name="Wang J."/>
            <person name="Gasser R.B."/>
        </authorList>
    </citation>
    <scope>NUCLEOTIDE SEQUENCE [LARGE SCALE GENOMIC DNA]</scope>
</reference>
<dbReference type="EMBL" id="KL250544">
    <property type="protein sequence ID" value="KGB33366.1"/>
    <property type="molecule type" value="Genomic_DNA"/>
</dbReference>
<dbReference type="AlphaFoldDB" id="A0A095AHE2"/>
<dbReference type="STRING" id="6185.A0A095AHE2"/>
<dbReference type="GO" id="GO:0046488">
    <property type="term" value="P:phosphatidylinositol metabolic process"/>
    <property type="evidence" value="ECO:0007669"/>
    <property type="project" value="TreeGrafter"/>
</dbReference>
<organism evidence="1">
    <name type="scientific">Schistosoma haematobium</name>
    <name type="common">Blood fluke</name>
    <dbReference type="NCBI Taxonomy" id="6185"/>
    <lineage>
        <taxon>Eukaryota</taxon>
        <taxon>Metazoa</taxon>
        <taxon>Spiralia</taxon>
        <taxon>Lophotrochozoa</taxon>
        <taxon>Platyhelminthes</taxon>
        <taxon>Trematoda</taxon>
        <taxon>Digenea</taxon>
        <taxon>Strigeidida</taxon>
        <taxon>Schistosomatoidea</taxon>
        <taxon>Schistosomatidae</taxon>
        <taxon>Schistosoma</taxon>
    </lineage>
</organism>
<dbReference type="InterPro" id="IPR011993">
    <property type="entry name" value="PH-like_dom_sf"/>
</dbReference>
<name>A0A095AHE2_SCHHA</name>
<dbReference type="GO" id="GO:0051209">
    <property type="term" value="P:release of sequestered calcium ion into cytosol"/>
    <property type="evidence" value="ECO:0007669"/>
    <property type="project" value="TreeGrafter"/>
</dbReference>
<dbReference type="SUPFAM" id="SSF50729">
    <property type="entry name" value="PH domain-like"/>
    <property type="match status" value="2"/>
</dbReference>
<dbReference type="PANTHER" id="PTHR10336:SF196">
    <property type="entry name" value="PHOSPHOINOSITIDE PHOSPHOLIPASE C"/>
    <property type="match status" value="1"/>
</dbReference>
<gene>
    <name evidence="1" type="ORF">MS3_01539</name>
</gene>
<dbReference type="PANTHER" id="PTHR10336">
    <property type="entry name" value="PHOSPHOINOSITIDE-SPECIFIC PHOSPHOLIPASE C FAMILY PROTEIN"/>
    <property type="match status" value="1"/>
</dbReference>
<accession>A0A095AHE2</accession>
<dbReference type="GO" id="GO:0048015">
    <property type="term" value="P:phosphatidylinositol-mediated signaling"/>
    <property type="evidence" value="ECO:0007669"/>
    <property type="project" value="TreeGrafter"/>
</dbReference>
<dbReference type="Gene3D" id="2.30.29.30">
    <property type="entry name" value="Pleckstrin-homology domain (PH domain)/Phosphotyrosine-binding domain (PTB)"/>
    <property type="match status" value="1"/>
</dbReference>
<sequence length="185" mass="20460">MRKGSEMIKLHTSGRQYKRMFYLNEQMNCIKWSSTNKRQSNSQIDIEEIHEVQLGCSSRTTHSLGRRRPLSMTPTLSHGFLSSSGSGSLIQSASKMYSSNNSNSLTIGSMSPQIQSSTSLNSTILNLSSSAFTICYGPDFTVLEILASGPEEANIWVTGLKCLMAGAQDPQVLEDRQKPRDSEQE</sequence>
<dbReference type="GO" id="GO:0007214">
    <property type="term" value="P:gamma-aminobutyric acid signaling pathway"/>
    <property type="evidence" value="ECO:0007669"/>
    <property type="project" value="TreeGrafter"/>
</dbReference>
<dbReference type="GO" id="GO:0032228">
    <property type="term" value="P:regulation of synaptic transmission, GABAergic"/>
    <property type="evidence" value="ECO:0007669"/>
    <property type="project" value="TreeGrafter"/>
</dbReference>
<protein>
    <submittedName>
        <fullName evidence="1">1-phosphatidylinositol 4,5-bisphosphate phosphodiesterase eta-1</fullName>
    </submittedName>
</protein>
<dbReference type="GO" id="GO:0004435">
    <property type="term" value="F:phosphatidylinositol-4,5-bisphosphate phospholipase C activity"/>
    <property type="evidence" value="ECO:0007669"/>
    <property type="project" value="TreeGrafter"/>
</dbReference>
<dbReference type="InterPro" id="IPR001192">
    <property type="entry name" value="PI-PLC_fam"/>
</dbReference>
<proteinExistence type="predicted"/>
<evidence type="ECO:0000313" key="1">
    <source>
        <dbReference type="EMBL" id="KGB33366.1"/>
    </source>
</evidence>